<dbReference type="Pfam" id="PF03732">
    <property type="entry name" value="Retrotrans_gag"/>
    <property type="match status" value="1"/>
</dbReference>
<dbReference type="InterPro" id="IPR005162">
    <property type="entry name" value="Retrotrans_gag_dom"/>
</dbReference>
<dbReference type="AlphaFoldDB" id="A0A699QWL0"/>
<evidence type="ECO:0000313" key="2">
    <source>
        <dbReference type="EMBL" id="GFC75071.1"/>
    </source>
</evidence>
<sequence length="209" mass="24087">MEKRAQQHAMIFQALFDTLRAKLQATRRLLQNRPAGGDDQGALLSRSMQLDVLKFSRVDPESWIFAINEYFSLLNTPVDQRLRLVGFNLEGAAVKWFRWMTMNGLITIWARFEESVKNFFGPSKYEDSQGALSKLLQLGMVKDYQREFEKLMNRVTDIPDSLLISFYILGLKLKVNLQHELLVSKPTTLGDVFSLAHIIEARFEAITNK</sequence>
<reference evidence="2" key="1">
    <citation type="journal article" date="2019" name="Sci. Rep.">
        <title>Draft genome of Tanacetum cinerariifolium, the natural source of mosquito coil.</title>
        <authorList>
            <person name="Yamashiro T."/>
            <person name="Shiraishi A."/>
            <person name="Satake H."/>
            <person name="Nakayama K."/>
        </authorList>
    </citation>
    <scope>NUCLEOTIDE SEQUENCE</scope>
</reference>
<gene>
    <name evidence="2" type="ORF">Tci_847041</name>
</gene>
<accession>A0A699QWL0</accession>
<proteinExistence type="predicted"/>
<comment type="caution">
    <text evidence="2">The sequence shown here is derived from an EMBL/GenBank/DDBJ whole genome shotgun (WGS) entry which is preliminary data.</text>
</comment>
<name>A0A699QWL0_TANCI</name>
<feature type="domain" description="Retrotransposon gag" evidence="1">
    <location>
        <begin position="84"/>
        <end position="172"/>
    </location>
</feature>
<dbReference type="EMBL" id="BKCJ011050083">
    <property type="protein sequence ID" value="GFC75071.1"/>
    <property type="molecule type" value="Genomic_DNA"/>
</dbReference>
<protein>
    <submittedName>
        <fullName evidence="2">Ty3/gypsy retrotransposon protein</fullName>
    </submittedName>
</protein>
<evidence type="ECO:0000259" key="1">
    <source>
        <dbReference type="Pfam" id="PF03732"/>
    </source>
</evidence>
<organism evidence="2">
    <name type="scientific">Tanacetum cinerariifolium</name>
    <name type="common">Dalmatian daisy</name>
    <name type="synonym">Chrysanthemum cinerariifolium</name>
    <dbReference type="NCBI Taxonomy" id="118510"/>
    <lineage>
        <taxon>Eukaryota</taxon>
        <taxon>Viridiplantae</taxon>
        <taxon>Streptophyta</taxon>
        <taxon>Embryophyta</taxon>
        <taxon>Tracheophyta</taxon>
        <taxon>Spermatophyta</taxon>
        <taxon>Magnoliopsida</taxon>
        <taxon>eudicotyledons</taxon>
        <taxon>Gunneridae</taxon>
        <taxon>Pentapetalae</taxon>
        <taxon>asterids</taxon>
        <taxon>campanulids</taxon>
        <taxon>Asterales</taxon>
        <taxon>Asteraceae</taxon>
        <taxon>Asteroideae</taxon>
        <taxon>Anthemideae</taxon>
        <taxon>Anthemidinae</taxon>
        <taxon>Tanacetum</taxon>
    </lineage>
</organism>